<dbReference type="RefSeq" id="WP_011324664.1">
    <property type="nucleotide sequence ID" value="NC_007429.1"/>
</dbReference>
<dbReference type="EMBL" id="CP000051">
    <property type="protein sequence ID" value="AAX50509.1"/>
    <property type="molecule type" value="Genomic_DNA"/>
</dbReference>
<feature type="transmembrane region" description="Helical" evidence="1">
    <location>
        <begin position="48"/>
        <end position="71"/>
    </location>
</feature>
<evidence type="ECO:0000313" key="3">
    <source>
        <dbReference type="Proteomes" id="UP000002532"/>
    </source>
</evidence>
<dbReference type="Proteomes" id="UP000002532">
    <property type="component" value="Chromosome"/>
</dbReference>
<keyword evidence="1" id="KW-0472">Membrane</keyword>
<sequence>MGIKPHDHGCWGSRGNIFTLQDLDTQQANQSAAASSSSVLKSECAAKVAHCALGFLFGLGFILSIVTFIAAAATLPLGTVTILIMVTQAAFAAALAFKLYDLFKHDVPTCSITSKA</sequence>
<dbReference type="HOGENOM" id="CLU_2092447_0_0_0"/>
<dbReference type="KEGG" id="cta:CTA_0271"/>
<proteinExistence type="predicted"/>
<feature type="transmembrane region" description="Helical" evidence="1">
    <location>
        <begin position="77"/>
        <end position="97"/>
    </location>
</feature>
<evidence type="ECO:0000313" key="2">
    <source>
        <dbReference type="EMBL" id="AAX50509.1"/>
    </source>
</evidence>
<keyword evidence="1" id="KW-1133">Transmembrane helix</keyword>
<keyword evidence="1" id="KW-0812">Transmembrane</keyword>
<keyword evidence="3" id="KW-1185">Reference proteome</keyword>
<organism evidence="2 3">
    <name type="scientific">Chlamydia trachomatis serovar A (strain ATCC VR-571B / DSM 19440 / HAR-13)</name>
    <dbReference type="NCBI Taxonomy" id="315277"/>
    <lineage>
        <taxon>Bacteria</taxon>
        <taxon>Pseudomonadati</taxon>
        <taxon>Chlamydiota</taxon>
        <taxon>Chlamydiia</taxon>
        <taxon>Chlamydiales</taxon>
        <taxon>Chlamydiaceae</taxon>
        <taxon>Chlamydia/Chlamydophila group</taxon>
        <taxon>Chlamydia</taxon>
    </lineage>
</organism>
<evidence type="ECO:0000256" key="1">
    <source>
        <dbReference type="SAM" id="Phobius"/>
    </source>
</evidence>
<reference evidence="2 3" key="1">
    <citation type="journal article" date="2005" name="Infect. Immun.">
        <title>Comparative genomic analysis of Chlamydia trachomatis oculotropic and genitotropic strains.</title>
        <authorList>
            <person name="Carlson J.H."/>
            <person name="Porcella S.F."/>
            <person name="McClarty G."/>
            <person name="Caldwell H.D."/>
        </authorList>
    </citation>
    <scope>NUCLEOTIDE SEQUENCE [LARGE SCALE GENOMIC DNA]</scope>
    <source>
        <strain evidence="3">ATCC VR-571B / DSM 19440 / HAR-13</strain>
    </source>
</reference>
<accession>A0A0H2X233</accession>
<name>A0A0H2X233_CHLTA</name>
<dbReference type="AlphaFoldDB" id="A0A0H2X233"/>
<protein>
    <submittedName>
        <fullName evidence="2">Hypothetical membrane associated protein</fullName>
    </submittedName>
</protein>
<gene>
    <name evidence="2" type="ordered locus">CTA_0271</name>
</gene>